<sequence length="103" mass="11170">MGEIKFDEENHTAMTESLNTVKSKLADVTKKIKELQSEFNGNFEGEAATALDSALSQLKKETDDCTNNWEKVIESADNIATSLKNADNAAKSTIDNGSTLSGR</sequence>
<organism evidence="2 4">
    <name type="scientific">Streptococcus gallolyticus</name>
    <dbReference type="NCBI Taxonomy" id="315405"/>
    <lineage>
        <taxon>Bacteria</taxon>
        <taxon>Bacillati</taxon>
        <taxon>Bacillota</taxon>
        <taxon>Bacilli</taxon>
        <taxon>Lactobacillales</taxon>
        <taxon>Streptococcaceae</taxon>
        <taxon>Streptococcus</taxon>
    </lineage>
</organism>
<dbReference type="Pfam" id="PF06013">
    <property type="entry name" value="WXG100"/>
    <property type="match status" value="1"/>
</dbReference>
<evidence type="ECO:0000313" key="1">
    <source>
        <dbReference type="EMBL" id="KXT67136.1"/>
    </source>
</evidence>
<comment type="caution">
    <text evidence="2">The sequence shown here is derived from an EMBL/GenBank/DDBJ whole genome shotgun (WGS) entry which is preliminary data.</text>
</comment>
<reference evidence="3 4" key="1">
    <citation type="submission" date="2016-01" db="EMBL/GenBank/DDBJ databases">
        <title>Highly variable Streptococcus oralis are common among viridans streptococci isolated from primates.</title>
        <authorList>
            <person name="Denapaite D."/>
            <person name="Rieger M."/>
            <person name="Koendgen S."/>
            <person name="Brueckner R."/>
            <person name="Ochigava I."/>
            <person name="Kappeler P."/>
            <person name="Maetz-Rensing K."/>
            <person name="Leendertz F."/>
            <person name="Hakenbeck R."/>
        </authorList>
    </citation>
    <scope>NUCLEOTIDE SEQUENCE [LARGE SCALE GENOMIC DNA]</scope>
    <source>
        <strain evidence="1 3">DD02</strain>
        <strain evidence="2 4">DD03</strain>
    </source>
</reference>
<dbReference type="Proteomes" id="UP000070198">
    <property type="component" value="Unassembled WGS sequence"/>
</dbReference>
<dbReference type="Gene3D" id="1.10.287.1060">
    <property type="entry name" value="ESAT-6-like"/>
    <property type="match status" value="1"/>
</dbReference>
<dbReference type="InterPro" id="IPR036689">
    <property type="entry name" value="ESAT-6-like_sf"/>
</dbReference>
<name>A0A139QPH4_9STRE</name>
<dbReference type="InterPro" id="IPR010310">
    <property type="entry name" value="T7SS_ESAT-6-like"/>
</dbReference>
<dbReference type="RefSeq" id="WP_061458936.1">
    <property type="nucleotide sequence ID" value="NZ_KQ968749.1"/>
</dbReference>
<evidence type="ECO:0000313" key="4">
    <source>
        <dbReference type="Proteomes" id="UP000071927"/>
    </source>
</evidence>
<proteinExistence type="predicted"/>
<evidence type="ECO:0000313" key="2">
    <source>
        <dbReference type="EMBL" id="KXU04408.1"/>
    </source>
</evidence>
<gene>
    <name evidence="1" type="ORF">SGADD02_01504</name>
    <name evidence="2" type="ORF">SGADD03_01851</name>
</gene>
<dbReference type="EMBL" id="LQOF01000306">
    <property type="protein sequence ID" value="KXT67136.1"/>
    <property type="molecule type" value="Genomic_DNA"/>
</dbReference>
<dbReference type="EMBL" id="LQXV01000384">
    <property type="protein sequence ID" value="KXU04408.1"/>
    <property type="molecule type" value="Genomic_DNA"/>
</dbReference>
<accession>A0A139QPH4</accession>
<dbReference type="AlphaFoldDB" id="A0A139QPH4"/>
<evidence type="ECO:0000313" key="3">
    <source>
        <dbReference type="Proteomes" id="UP000070198"/>
    </source>
</evidence>
<protein>
    <submittedName>
        <fullName evidence="2">Uncharacterized protein</fullName>
    </submittedName>
</protein>
<dbReference type="SUPFAM" id="SSF140453">
    <property type="entry name" value="EsxAB dimer-like"/>
    <property type="match status" value="1"/>
</dbReference>
<dbReference type="PATRIC" id="fig|315405.11.peg.1767"/>
<dbReference type="Proteomes" id="UP000071927">
    <property type="component" value="Unassembled WGS sequence"/>
</dbReference>